<proteinExistence type="predicted"/>
<sequence>MQRNHYIALALLEYSPFERHPRGGWRFGARKITREMADRLIAGGRAKIVGDKLQLAKPETRA</sequence>
<evidence type="ECO:0000313" key="1">
    <source>
        <dbReference type="EMBL" id="NEU95081.1"/>
    </source>
</evidence>
<evidence type="ECO:0000313" key="2">
    <source>
        <dbReference type="Proteomes" id="UP000468531"/>
    </source>
</evidence>
<name>A0A6P1BBV2_9BRAD</name>
<dbReference type="Proteomes" id="UP000468531">
    <property type="component" value="Unassembled WGS sequence"/>
</dbReference>
<reference evidence="1 2" key="1">
    <citation type="journal article" date="2020" name="Arch. Microbiol.">
        <title>Bradyrhizobium uaiense sp. nov., a new highly efficient cowpea symbiont.</title>
        <authorList>
            <person name="Cabral Michel D."/>
            <person name="Azarias Guimaraes A."/>
            <person name="Martins da Costa E."/>
            <person name="Soares de Carvalho T."/>
            <person name="Balsanelli E."/>
            <person name="Willems A."/>
            <person name="Maltempi de Souza E."/>
            <person name="de Souza Moreira F.M."/>
        </authorList>
    </citation>
    <scope>NUCLEOTIDE SEQUENCE [LARGE SCALE GENOMIC DNA]</scope>
    <source>
        <strain evidence="1 2">UFLA 03-164</strain>
    </source>
</reference>
<dbReference type="AlphaFoldDB" id="A0A6P1BBV2"/>
<dbReference type="EMBL" id="VKHP01000009">
    <property type="protein sequence ID" value="NEU95081.1"/>
    <property type="molecule type" value="Genomic_DNA"/>
</dbReference>
<comment type="caution">
    <text evidence="1">The sequence shown here is derived from an EMBL/GenBank/DDBJ whole genome shotgun (WGS) entry which is preliminary data.</text>
</comment>
<organism evidence="1 2">
    <name type="scientific">Bradyrhizobium uaiense</name>
    <dbReference type="NCBI Taxonomy" id="2594946"/>
    <lineage>
        <taxon>Bacteria</taxon>
        <taxon>Pseudomonadati</taxon>
        <taxon>Pseudomonadota</taxon>
        <taxon>Alphaproteobacteria</taxon>
        <taxon>Hyphomicrobiales</taxon>
        <taxon>Nitrobacteraceae</taxon>
        <taxon>Bradyrhizobium</taxon>
    </lineage>
</organism>
<keyword evidence="2" id="KW-1185">Reference proteome</keyword>
<dbReference type="RefSeq" id="WP_163150851.1">
    <property type="nucleotide sequence ID" value="NZ_VKHP01000009.1"/>
</dbReference>
<protein>
    <submittedName>
        <fullName evidence="1">Uncharacterized protein</fullName>
    </submittedName>
</protein>
<gene>
    <name evidence="1" type="ORF">FNJ47_04355</name>
</gene>
<accession>A0A6P1BBV2</accession>